<evidence type="ECO:0000313" key="2">
    <source>
        <dbReference type="EMBL" id="OYN85394.1"/>
    </source>
</evidence>
<organism evidence="2 3">
    <name type="scientific">Parenemella sanctibonifatiensis</name>
    <dbReference type="NCBI Taxonomy" id="2016505"/>
    <lineage>
        <taxon>Bacteria</taxon>
        <taxon>Bacillati</taxon>
        <taxon>Actinomycetota</taxon>
        <taxon>Actinomycetes</taxon>
        <taxon>Propionibacteriales</taxon>
        <taxon>Propionibacteriaceae</taxon>
        <taxon>Parenemella</taxon>
    </lineage>
</organism>
<reference evidence="2 3" key="1">
    <citation type="submission" date="2017-07" db="EMBL/GenBank/DDBJ databases">
        <title>Draft whole genome sequences of clinical Proprionibacteriaceae strains.</title>
        <authorList>
            <person name="Bernier A.-M."/>
            <person name="Bernard K."/>
            <person name="Domingo M.-C."/>
        </authorList>
    </citation>
    <scope>NUCLEOTIDE SEQUENCE [LARGE SCALE GENOMIC DNA]</scope>
    <source>
        <strain evidence="2 3">NML 160184</strain>
    </source>
</reference>
<sequence length="430" mass="47103">MLLTRLGAVLTLVPILLTVVSGQAVVGWAVAGLWLLAVLVDVVLTPSPKRIVAERGGEDRVRLGDRTQTTLTLSNFGSRTARLRVRDAWLPSAGASQNVFTVTIPGRQRRSHTTALHPTRRGDRHAGPVVVRQLGPLRLAGRERKLDAPWTVRALPPFGARKHLPSRIKQLRELDGRSRVLHRGEGTEFDSLREYVPGDDVRAIDWRGTARSTTVVVKTWRPERDRHVLVVLDSGRTGAARVGDQPRLDHAMDAALLLTALASRAGDRVDLLIGDRDVRASELRHPASVVLNRFVEAMAPVDAVLAEADHRMLVSEIMARVSPRSLVVFFTALDPAVMEEGLLPVVGPLLRRHRVVIASVTDPRVVELRKGDDDSSQVYAAAAAEYDLARSRDTSVLLQRAGITVVSADPEEFAPAVADHYLALKRQGLL</sequence>
<feature type="domain" description="DUF58" evidence="1">
    <location>
        <begin position="192"/>
        <end position="368"/>
    </location>
</feature>
<proteinExistence type="predicted"/>
<dbReference type="PANTHER" id="PTHR33608">
    <property type="entry name" value="BLL2464 PROTEIN"/>
    <property type="match status" value="1"/>
</dbReference>
<dbReference type="Proteomes" id="UP000216533">
    <property type="component" value="Unassembled WGS sequence"/>
</dbReference>
<evidence type="ECO:0000259" key="1">
    <source>
        <dbReference type="Pfam" id="PF01882"/>
    </source>
</evidence>
<accession>A0A255E1H7</accession>
<dbReference type="PANTHER" id="PTHR33608:SF3">
    <property type="entry name" value="SLR2013 PROTEIN"/>
    <property type="match status" value="1"/>
</dbReference>
<dbReference type="EMBL" id="NMVI01000025">
    <property type="protein sequence ID" value="OYN85394.1"/>
    <property type="molecule type" value="Genomic_DNA"/>
</dbReference>
<protein>
    <submittedName>
        <fullName evidence="2">DUF58 domain-containing protein</fullName>
    </submittedName>
</protein>
<comment type="caution">
    <text evidence="2">The sequence shown here is derived from an EMBL/GenBank/DDBJ whole genome shotgun (WGS) entry which is preliminary data.</text>
</comment>
<dbReference type="AlphaFoldDB" id="A0A255E1H7"/>
<dbReference type="Pfam" id="PF01882">
    <property type="entry name" value="DUF58"/>
    <property type="match status" value="1"/>
</dbReference>
<evidence type="ECO:0000313" key="3">
    <source>
        <dbReference type="Proteomes" id="UP000216533"/>
    </source>
</evidence>
<dbReference type="InterPro" id="IPR002881">
    <property type="entry name" value="DUF58"/>
</dbReference>
<dbReference type="RefSeq" id="WP_094451498.1">
    <property type="nucleotide sequence ID" value="NZ_NMVI01000025.1"/>
</dbReference>
<name>A0A255E1H7_9ACTN</name>
<gene>
    <name evidence="2" type="ORF">CGZ92_11455</name>
</gene>